<dbReference type="AlphaFoldDB" id="A0A927BTY3"/>
<dbReference type="PROSITE" id="PS51257">
    <property type="entry name" value="PROKAR_LIPOPROTEIN"/>
    <property type="match status" value="1"/>
</dbReference>
<accession>A0A927BTY3</accession>
<feature type="coiled-coil region" evidence="1">
    <location>
        <begin position="238"/>
        <end position="272"/>
    </location>
</feature>
<gene>
    <name evidence="3" type="ORF">IDH44_09735</name>
</gene>
<evidence type="ECO:0000256" key="2">
    <source>
        <dbReference type="SAM" id="SignalP"/>
    </source>
</evidence>
<evidence type="ECO:0000256" key="1">
    <source>
        <dbReference type="SAM" id="Coils"/>
    </source>
</evidence>
<organism evidence="3 4">
    <name type="scientific">Paenibacillus sabuli</name>
    <dbReference type="NCBI Taxonomy" id="2772509"/>
    <lineage>
        <taxon>Bacteria</taxon>
        <taxon>Bacillati</taxon>
        <taxon>Bacillota</taxon>
        <taxon>Bacilli</taxon>
        <taxon>Bacillales</taxon>
        <taxon>Paenibacillaceae</taxon>
        <taxon>Paenibacillus</taxon>
    </lineage>
</organism>
<evidence type="ECO:0008006" key="5">
    <source>
        <dbReference type="Google" id="ProtNLM"/>
    </source>
</evidence>
<dbReference type="EMBL" id="JACXIZ010000016">
    <property type="protein sequence ID" value="MBD2845469.1"/>
    <property type="molecule type" value="Genomic_DNA"/>
</dbReference>
<feature type="signal peptide" evidence="2">
    <location>
        <begin position="1"/>
        <end position="20"/>
    </location>
</feature>
<protein>
    <recommendedName>
        <fullName evidence="5">Lipoprotein</fullName>
    </recommendedName>
</protein>
<keyword evidence="1" id="KW-0175">Coiled coil</keyword>
<dbReference type="RefSeq" id="WP_190917116.1">
    <property type="nucleotide sequence ID" value="NZ_JACXIZ010000016.1"/>
</dbReference>
<evidence type="ECO:0000313" key="4">
    <source>
        <dbReference type="Proteomes" id="UP000621560"/>
    </source>
</evidence>
<proteinExistence type="predicted"/>
<evidence type="ECO:0000313" key="3">
    <source>
        <dbReference type="EMBL" id="MBD2845469.1"/>
    </source>
</evidence>
<dbReference type="Proteomes" id="UP000621560">
    <property type="component" value="Unassembled WGS sequence"/>
</dbReference>
<sequence>MFGKRRMLLPLIALMIVVIAAGCSNGKAPKEAVQSALENSVDMKSYTFSADMQLTELELPPSAMGGGDQQAAAMIDTFKNAKLSMTGVYEADPMRMEMVMNIEVPGDMAFSLNVPFIMTEEKMYVKIPQTPMLPLGELAGKFVEVDLQELAAEAGTEMPTLNMDTQRQMSQDILNIFVKHFDEETYFTELKEGDVTLPEGVDPDQIVKFSVTQDNFDQMVMTLVQNVAPEVIDLFRDNAEYREALALQESDLEEAQAELNSLEEGELQTELDKMKESVTINELSMIGAIADDYMVYQQVNANLDVTQEGETAKIGLTINGQYDNINEDVEFTQDIPTDAIPFDELGMGTGMMAPM</sequence>
<reference evidence="3" key="1">
    <citation type="submission" date="2020-09" db="EMBL/GenBank/DDBJ databases">
        <title>A novel bacterium of genus Paenibacillus, isolated from South China Sea.</title>
        <authorList>
            <person name="Huang H."/>
            <person name="Mo K."/>
            <person name="Hu Y."/>
        </authorList>
    </citation>
    <scope>NUCLEOTIDE SEQUENCE</scope>
    <source>
        <strain evidence="3">IB182496</strain>
    </source>
</reference>
<keyword evidence="2" id="KW-0732">Signal</keyword>
<keyword evidence="4" id="KW-1185">Reference proteome</keyword>
<feature type="chain" id="PRO_5038776473" description="Lipoprotein" evidence="2">
    <location>
        <begin position="21"/>
        <end position="355"/>
    </location>
</feature>
<name>A0A927BTY3_9BACL</name>
<comment type="caution">
    <text evidence="3">The sequence shown here is derived from an EMBL/GenBank/DDBJ whole genome shotgun (WGS) entry which is preliminary data.</text>
</comment>
<dbReference type="Gene3D" id="2.50.20.20">
    <property type="match status" value="1"/>
</dbReference>